<evidence type="ECO:0000313" key="3">
    <source>
        <dbReference type="Proteomes" id="UP000247480"/>
    </source>
</evidence>
<dbReference type="Proteomes" id="UP000247480">
    <property type="component" value="Unassembled WGS sequence"/>
</dbReference>
<dbReference type="AlphaFoldDB" id="A0A2V0R859"/>
<reference evidence="2 4" key="2">
    <citation type="submission" date="2018-04" db="EMBL/GenBank/DDBJ databases">
        <title>Draft genome sequence of Pseudomonas syringae pv. actinidiae biovar 3 strains isolated from kiwifruit in Kagawa prefecture.</title>
        <authorList>
            <person name="Tabuchi M."/>
            <person name="Saito M."/>
            <person name="Fujiwara S."/>
            <person name="Sasa N."/>
            <person name="Akimitsu K."/>
            <person name="Gomi K."/>
            <person name="Konishi-Sugita S."/>
            <person name="Hamano K."/>
            <person name="Kataoka I."/>
        </authorList>
    </citation>
    <scope>NUCLEOTIDE SEQUENCE [LARGE SCALE GENOMIC DNA]</scope>
    <source>
        <strain evidence="2 4">MAFF212211</strain>
    </source>
</reference>
<comment type="caution">
    <text evidence="1">The sequence shown here is derived from an EMBL/GenBank/DDBJ whole genome shotgun (WGS) entry which is preliminary data.</text>
</comment>
<proteinExistence type="predicted"/>
<protein>
    <submittedName>
        <fullName evidence="1">Uncharacterized protein</fullName>
    </submittedName>
</protein>
<gene>
    <name evidence="1" type="ORF">KPSA1_03856</name>
    <name evidence="2" type="ORF">KPSA3_03132</name>
</gene>
<name>A0A2V0R859_PSESF</name>
<evidence type="ECO:0000313" key="4">
    <source>
        <dbReference type="Proteomes" id="UP000248291"/>
    </source>
</evidence>
<reference evidence="1 3" key="1">
    <citation type="submission" date="2018-04" db="EMBL/GenBank/DDBJ databases">
        <title>Draft genome sequence of Pseudomonas syringae pv. actinidiae biovar 1 strains isolated from kiwifruit in Kagawa prefecture.</title>
        <authorList>
            <person name="Tabuchi M."/>
            <person name="Saito M."/>
            <person name="Fujiwara S."/>
            <person name="Sasa N."/>
            <person name="Akimitsu K."/>
            <person name="Gomi K."/>
            <person name="Konishi-Sugita S."/>
            <person name="Hamano K."/>
            <person name="Kataoka I."/>
        </authorList>
    </citation>
    <scope>NUCLEOTIDE SEQUENCE [LARGE SCALE GENOMIC DNA]</scope>
    <source>
        <strain evidence="1 3">MAFF212206</strain>
    </source>
</reference>
<dbReference type="Proteomes" id="UP000248291">
    <property type="component" value="Unassembled WGS sequence"/>
</dbReference>
<sequence>MSDIDFNNPVDVKKQLQKSSRSYTIRLIVIKQQHFRF</sequence>
<accession>A0A2V0R859</accession>
<evidence type="ECO:0000313" key="1">
    <source>
        <dbReference type="EMBL" id="GBH10439.1"/>
    </source>
</evidence>
<evidence type="ECO:0000313" key="2">
    <source>
        <dbReference type="EMBL" id="GBH17170.1"/>
    </source>
</evidence>
<dbReference type="EMBL" id="BGJZ01000185">
    <property type="protein sequence ID" value="GBH10439.1"/>
    <property type="molecule type" value="Genomic_DNA"/>
</dbReference>
<dbReference type="EMBL" id="BGKA01000098">
    <property type="protein sequence ID" value="GBH17170.1"/>
    <property type="molecule type" value="Genomic_DNA"/>
</dbReference>
<organism evidence="1 3">
    <name type="scientific">Pseudomonas syringae pv. actinidiae</name>
    <dbReference type="NCBI Taxonomy" id="103796"/>
    <lineage>
        <taxon>Bacteria</taxon>
        <taxon>Pseudomonadati</taxon>
        <taxon>Pseudomonadota</taxon>
        <taxon>Gammaproteobacteria</taxon>
        <taxon>Pseudomonadales</taxon>
        <taxon>Pseudomonadaceae</taxon>
        <taxon>Pseudomonas</taxon>
        <taxon>Pseudomonas syringae</taxon>
    </lineage>
</organism>